<keyword evidence="1" id="KW-0238">DNA-binding</keyword>
<dbReference type="Pfam" id="PF12802">
    <property type="entry name" value="MarR_2"/>
    <property type="match status" value="1"/>
</dbReference>
<dbReference type="SMART" id="SM00347">
    <property type="entry name" value="HTH_MARR"/>
    <property type="match status" value="1"/>
</dbReference>
<protein>
    <submittedName>
        <fullName evidence="3">MarR family winged helix-turn-helix transcriptional regulator</fullName>
    </submittedName>
</protein>
<accession>A0ABV8WUF2</accession>
<dbReference type="PANTHER" id="PTHR33164:SF101">
    <property type="entry name" value="TRANSCRIPTIONAL REPRESSOR MPRA"/>
    <property type="match status" value="1"/>
</dbReference>
<dbReference type="CDD" id="cd00090">
    <property type="entry name" value="HTH_ARSR"/>
    <property type="match status" value="1"/>
</dbReference>
<dbReference type="Proteomes" id="UP001595882">
    <property type="component" value="Unassembled WGS sequence"/>
</dbReference>
<sequence length="144" mass="16740">MEQKSLFENFISFSTNVHRITHELTHECKPDSLTPVQYSILEIITVSDPMTLSEISDCLRISLPNASREVRKLKEKNLIFKKNDLHDKRKQYIQLSKDGKKLMDAAFRSIEAKFQNLIRGMTQTEMEELGVAMNLVQDRLIDNK</sequence>
<dbReference type="InterPro" id="IPR036390">
    <property type="entry name" value="WH_DNA-bd_sf"/>
</dbReference>
<comment type="caution">
    <text evidence="3">The sequence shown here is derived from an EMBL/GenBank/DDBJ whole genome shotgun (WGS) entry which is preliminary data.</text>
</comment>
<dbReference type="InterPro" id="IPR036388">
    <property type="entry name" value="WH-like_DNA-bd_sf"/>
</dbReference>
<evidence type="ECO:0000256" key="1">
    <source>
        <dbReference type="ARBA" id="ARBA00023125"/>
    </source>
</evidence>
<dbReference type="SUPFAM" id="SSF46785">
    <property type="entry name" value="Winged helix' DNA-binding domain"/>
    <property type="match status" value="1"/>
</dbReference>
<name>A0ABV8WUF2_9BACI</name>
<dbReference type="Gene3D" id="1.10.10.10">
    <property type="entry name" value="Winged helix-like DNA-binding domain superfamily/Winged helix DNA-binding domain"/>
    <property type="match status" value="1"/>
</dbReference>
<dbReference type="InterPro" id="IPR000835">
    <property type="entry name" value="HTH_MarR-typ"/>
</dbReference>
<evidence type="ECO:0000313" key="3">
    <source>
        <dbReference type="EMBL" id="MFC4402226.1"/>
    </source>
</evidence>
<organism evidence="3 4">
    <name type="scientific">Gracilibacillus xinjiangensis</name>
    <dbReference type="NCBI Taxonomy" id="1193282"/>
    <lineage>
        <taxon>Bacteria</taxon>
        <taxon>Bacillati</taxon>
        <taxon>Bacillota</taxon>
        <taxon>Bacilli</taxon>
        <taxon>Bacillales</taxon>
        <taxon>Bacillaceae</taxon>
        <taxon>Gracilibacillus</taxon>
    </lineage>
</organism>
<dbReference type="PROSITE" id="PS50995">
    <property type="entry name" value="HTH_MARR_2"/>
    <property type="match status" value="1"/>
</dbReference>
<dbReference type="RefSeq" id="WP_390249606.1">
    <property type="nucleotide sequence ID" value="NZ_JBHSDT010000003.1"/>
</dbReference>
<feature type="domain" description="HTH marR-type" evidence="2">
    <location>
        <begin position="3"/>
        <end position="138"/>
    </location>
</feature>
<reference evidence="4" key="1">
    <citation type="journal article" date="2019" name="Int. J. Syst. Evol. Microbiol.">
        <title>The Global Catalogue of Microorganisms (GCM) 10K type strain sequencing project: providing services to taxonomists for standard genome sequencing and annotation.</title>
        <authorList>
            <consortium name="The Broad Institute Genomics Platform"/>
            <consortium name="The Broad Institute Genome Sequencing Center for Infectious Disease"/>
            <person name="Wu L."/>
            <person name="Ma J."/>
        </authorList>
    </citation>
    <scope>NUCLEOTIDE SEQUENCE [LARGE SCALE GENOMIC DNA]</scope>
    <source>
        <strain evidence="4">CCUG 37865</strain>
    </source>
</reference>
<dbReference type="InterPro" id="IPR039422">
    <property type="entry name" value="MarR/SlyA-like"/>
</dbReference>
<evidence type="ECO:0000259" key="2">
    <source>
        <dbReference type="PROSITE" id="PS50995"/>
    </source>
</evidence>
<dbReference type="EMBL" id="JBHSDT010000003">
    <property type="protein sequence ID" value="MFC4402226.1"/>
    <property type="molecule type" value="Genomic_DNA"/>
</dbReference>
<dbReference type="PANTHER" id="PTHR33164">
    <property type="entry name" value="TRANSCRIPTIONAL REGULATOR, MARR FAMILY"/>
    <property type="match status" value="1"/>
</dbReference>
<dbReference type="PRINTS" id="PR00598">
    <property type="entry name" value="HTHMARR"/>
</dbReference>
<proteinExistence type="predicted"/>
<evidence type="ECO:0000313" key="4">
    <source>
        <dbReference type="Proteomes" id="UP001595882"/>
    </source>
</evidence>
<dbReference type="InterPro" id="IPR011991">
    <property type="entry name" value="ArsR-like_HTH"/>
</dbReference>
<keyword evidence="4" id="KW-1185">Reference proteome</keyword>
<gene>
    <name evidence="3" type="ORF">ACFOY7_03950</name>
</gene>